<dbReference type="SUPFAM" id="SSF57850">
    <property type="entry name" value="RING/U-box"/>
    <property type="match status" value="1"/>
</dbReference>
<dbReference type="AlphaFoldDB" id="A0A2H9TMD5"/>
<evidence type="ECO:0000256" key="3">
    <source>
        <dbReference type="ARBA" id="ARBA00022833"/>
    </source>
</evidence>
<dbReference type="InterPro" id="IPR001841">
    <property type="entry name" value="Znf_RING"/>
</dbReference>
<feature type="transmembrane region" description="Helical" evidence="5">
    <location>
        <begin position="118"/>
        <end position="136"/>
    </location>
</feature>
<dbReference type="Gene3D" id="3.30.40.10">
    <property type="entry name" value="Zinc/RING finger domain, C3HC4 (zinc finger)"/>
    <property type="match status" value="1"/>
</dbReference>
<dbReference type="Proteomes" id="UP000240830">
    <property type="component" value="Unassembled WGS sequence"/>
</dbReference>
<dbReference type="PROSITE" id="PS50089">
    <property type="entry name" value="ZF_RING_2"/>
    <property type="match status" value="1"/>
</dbReference>
<evidence type="ECO:0000259" key="6">
    <source>
        <dbReference type="PROSITE" id="PS50089"/>
    </source>
</evidence>
<proteinExistence type="predicted"/>
<feature type="transmembrane region" description="Helical" evidence="5">
    <location>
        <begin position="28"/>
        <end position="47"/>
    </location>
</feature>
<keyword evidence="5" id="KW-0812">Transmembrane</keyword>
<keyword evidence="8" id="KW-1185">Reference proteome</keyword>
<dbReference type="STRING" id="1246581.A0A2H9TMD5"/>
<name>A0A2H9TMD5_9FUNG</name>
<dbReference type="GO" id="GO:0006511">
    <property type="term" value="P:ubiquitin-dependent protein catabolic process"/>
    <property type="evidence" value="ECO:0007669"/>
    <property type="project" value="TreeGrafter"/>
</dbReference>
<evidence type="ECO:0000256" key="5">
    <source>
        <dbReference type="SAM" id="Phobius"/>
    </source>
</evidence>
<dbReference type="GO" id="GO:0005634">
    <property type="term" value="C:nucleus"/>
    <property type="evidence" value="ECO:0007669"/>
    <property type="project" value="TreeGrafter"/>
</dbReference>
<dbReference type="SMART" id="SM01197">
    <property type="entry name" value="FANCL_C"/>
    <property type="match status" value="1"/>
</dbReference>
<evidence type="ECO:0000256" key="2">
    <source>
        <dbReference type="ARBA" id="ARBA00022771"/>
    </source>
</evidence>
<sequence>MKQGTKLFLTAFSYYDDENWVLHGWWDLLPGAILALLIVARIIVAVCRRDVGCKCFQEFLASLDEDEYEGGSFMGVDHSPEIFTMLFVVYAFATIFGSSIYCSMIGEMHRRHEMLRGLGAYAGLLAAMGLTHQFCIPHYRRLLIRWVLCSQDIGTAEEMLMGYLPVDVSPYLEETNNYRADVNDKEDCSICADEMTDQVCKLTCGHAFHAPCAAQWLRRVPSCPMCRQPVVLKPLGTVLGPTMVTMPRRRSVLEEFCQIY</sequence>
<dbReference type="OrthoDB" id="8062037at2759"/>
<feature type="transmembrane region" description="Helical" evidence="5">
    <location>
        <begin position="82"/>
        <end position="106"/>
    </location>
</feature>
<keyword evidence="5" id="KW-1133">Transmembrane helix</keyword>
<dbReference type="GO" id="GO:0061630">
    <property type="term" value="F:ubiquitin protein ligase activity"/>
    <property type="evidence" value="ECO:0007669"/>
    <property type="project" value="TreeGrafter"/>
</dbReference>
<comment type="caution">
    <text evidence="7">The sequence shown here is derived from an EMBL/GenBank/DDBJ whole genome shotgun (WGS) entry which is preliminary data.</text>
</comment>
<dbReference type="PANTHER" id="PTHR45931">
    <property type="entry name" value="SI:CH211-59O9.10"/>
    <property type="match status" value="1"/>
</dbReference>
<dbReference type="SMART" id="SM00184">
    <property type="entry name" value="RING"/>
    <property type="match status" value="1"/>
</dbReference>
<feature type="domain" description="RING-type" evidence="6">
    <location>
        <begin position="188"/>
        <end position="227"/>
    </location>
</feature>
<accession>A0A2H9TMD5</accession>
<evidence type="ECO:0000313" key="8">
    <source>
        <dbReference type="Proteomes" id="UP000240830"/>
    </source>
</evidence>
<dbReference type="PANTHER" id="PTHR45931:SF3">
    <property type="entry name" value="RING ZINC FINGER-CONTAINING PROTEIN"/>
    <property type="match status" value="1"/>
</dbReference>
<keyword evidence="3" id="KW-0862">Zinc</keyword>
<organism evidence="7 8">
    <name type="scientific">Paramicrosporidium saccamoebae</name>
    <dbReference type="NCBI Taxonomy" id="1246581"/>
    <lineage>
        <taxon>Eukaryota</taxon>
        <taxon>Fungi</taxon>
        <taxon>Fungi incertae sedis</taxon>
        <taxon>Cryptomycota</taxon>
        <taxon>Cryptomycota incertae sedis</taxon>
        <taxon>Paramicrosporidium</taxon>
    </lineage>
</organism>
<evidence type="ECO:0000256" key="1">
    <source>
        <dbReference type="ARBA" id="ARBA00022723"/>
    </source>
</evidence>
<dbReference type="InterPro" id="IPR013083">
    <property type="entry name" value="Znf_RING/FYVE/PHD"/>
</dbReference>
<keyword evidence="2 4" id="KW-0863">Zinc-finger</keyword>
<protein>
    <recommendedName>
        <fullName evidence="6">RING-type domain-containing protein</fullName>
    </recommendedName>
</protein>
<dbReference type="InterPro" id="IPR051834">
    <property type="entry name" value="RING_finger_E3_ligase"/>
</dbReference>
<dbReference type="GO" id="GO:0008270">
    <property type="term" value="F:zinc ion binding"/>
    <property type="evidence" value="ECO:0007669"/>
    <property type="project" value="UniProtKB-KW"/>
</dbReference>
<gene>
    <name evidence="7" type="ORF">PSACC_01265</name>
</gene>
<keyword evidence="5" id="KW-0472">Membrane</keyword>
<evidence type="ECO:0000256" key="4">
    <source>
        <dbReference type="PROSITE-ProRule" id="PRU00175"/>
    </source>
</evidence>
<evidence type="ECO:0000313" key="7">
    <source>
        <dbReference type="EMBL" id="PJF18915.1"/>
    </source>
</evidence>
<reference evidence="7 8" key="1">
    <citation type="submission" date="2016-10" db="EMBL/GenBank/DDBJ databases">
        <title>The genome of Paramicrosporidium saccamoebae is the missing link in understanding Cryptomycota and Microsporidia evolution.</title>
        <authorList>
            <person name="Quandt C.A."/>
            <person name="Beaudet D."/>
            <person name="Corsaro D."/>
            <person name="Michel R."/>
            <person name="Corradi N."/>
            <person name="James T."/>
        </authorList>
    </citation>
    <scope>NUCLEOTIDE SEQUENCE [LARGE SCALE GENOMIC DNA]</scope>
    <source>
        <strain evidence="7 8">KSL3</strain>
    </source>
</reference>
<dbReference type="Pfam" id="PF13639">
    <property type="entry name" value="zf-RING_2"/>
    <property type="match status" value="1"/>
</dbReference>
<keyword evidence="1" id="KW-0479">Metal-binding</keyword>
<dbReference type="EMBL" id="MTSL01000095">
    <property type="protein sequence ID" value="PJF18915.1"/>
    <property type="molecule type" value="Genomic_DNA"/>
</dbReference>